<accession>K4R8G8</accession>
<feature type="compositionally biased region" description="Basic and acidic residues" evidence="15">
    <location>
        <begin position="417"/>
        <end position="429"/>
    </location>
</feature>
<feature type="compositionally biased region" description="Low complexity" evidence="15">
    <location>
        <begin position="70"/>
        <end position="95"/>
    </location>
</feature>
<feature type="compositionally biased region" description="Acidic residues" evidence="15">
    <location>
        <begin position="134"/>
        <end position="148"/>
    </location>
</feature>
<evidence type="ECO:0000256" key="3">
    <source>
        <dbReference type="ARBA" id="ARBA00012448"/>
    </source>
</evidence>
<dbReference type="GO" id="GO:0009002">
    <property type="term" value="F:serine-type D-Ala-D-Ala carboxypeptidase activity"/>
    <property type="evidence" value="ECO:0007669"/>
    <property type="project" value="UniProtKB-EC"/>
</dbReference>
<dbReference type="EMBL" id="HE971709">
    <property type="protein sequence ID" value="CCK29417.1"/>
    <property type="molecule type" value="Genomic_DNA"/>
</dbReference>
<keyword evidence="9" id="KW-0573">Peptidoglycan synthesis</keyword>
<keyword evidence="6" id="KW-0732">Signal</keyword>
<comment type="catalytic activity">
    <reaction evidence="11">
        <text>Preferential cleavage: (Ac)2-L-Lys-D-Ala-|-D-Ala. Also transpeptidation of peptidyl-alanyl moieties that are N-acyl substituents of D-alanine.</text>
        <dbReference type="EC" id="3.4.16.4"/>
    </reaction>
</comment>
<dbReference type="GO" id="GO:0006508">
    <property type="term" value="P:proteolysis"/>
    <property type="evidence" value="ECO:0007669"/>
    <property type="project" value="UniProtKB-KW"/>
</dbReference>
<comment type="similarity">
    <text evidence="2 14">Belongs to the peptidase S11 family.</text>
</comment>
<reference evidence="18 19" key="1">
    <citation type="journal article" date="2012" name="J. Bacteriol.">
        <title>Genome sequence of the bacterium Streptomyces davawensis JCM 4913 and heterologous production of the unique antibiotic roseoflavin.</title>
        <authorList>
            <person name="Jankowitsch F."/>
            <person name="Schwarz J."/>
            <person name="Ruckert C."/>
            <person name="Gust B."/>
            <person name="Szczepanowski R."/>
            <person name="Blom J."/>
            <person name="Pelzer S."/>
            <person name="Kalinowski J."/>
            <person name="Mack M."/>
        </authorList>
    </citation>
    <scope>NUCLEOTIDE SEQUENCE [LARGE SCALE GENOMIC DNA]</scope>
    <source>
        <strain evidence="19">DSM 101723 / JCM 4913 / KCC S-0913 / 768</strain>
    </source>
</reference>
<protein>
    <recommendedName>
        <fullName evidence="3">serine-type D-Ala-D-Ala carboxypeptidase</fullName>
        <ecNumber evidence="3">3.4.16.4</ecNumber>
    </recommendedName>
</protein>
<evidence type="ECO:0000256" key="1">
    <source>
        <dbReference type="ARBA" id="ARBA00004752"/>
    </source>
</evidence>
<dbReference type="RefSeq" id="WP_015659757.1">
    <property type="nucleotide sequence ID" value="NC_020504.1"/>
</dbReference>
<evidence type="ECO:0000256" key="6">
    <source>
        <dbReference type="ARBA" id="ARBA00022729"/>
    </source>
</evidence>
<feature type="compositionally biased region" description="Low complexity" evidence="15">
    <location>
        <begin position="244"/>
        <end position="268"/>
    </location>
</feature>
<dbReference type="InterPro" id="IPR012338">
    <property type="entry name" value="Beta-lactam/transpept-like"/>
</dbReference>
<gene>
    <name evidence="18" type="ORF">BN159_5038</name>
</gene>
<evidence type="ECO:0000256" key="8">
    <source>
        <dbReference type="ARBA" id="ARBA00022960"/>
    </source>
</evidence>
<dbReference type="PRINTS" id="PR00725">
    <property type="entry name" value="DADACBPTASE1"/>
</dbReference>
<feature type="compositionally biased region" description="Basic and acidic residues" evidence="15">
    <location>
        <begin position="149"/>
        <end position="170"/>
    </location>
</feature>
<dbReference type="eggNOG" id="COG1686">
    <property type="taxonomic scope" value="Bacteria"/>
</dbReference>
<dbReference type="GO" id="GO:0009252">
    <property type="term" value="P:peptidoglycan biosynthetic process"/>
    <property type="evidence" value="ECO:0007669"/>
    <property type="project" value="UniProtKB-KW"/>
</dbReference>
<evidence type="ECO:0000256" key="4">
    <source>
        <dbReference type="ARBA" id="ARBA00022645"/>
    </source>
</evidence>
<feature type="active site" description="Acyl-ester intermediate" evidence="12">
    <location>
        <position position="575"/>
    </location>
</feature>
<feature type="active site" description="Proton acceptor" evidence="12">
    <location>
        <position position="578"/>
    </location>
</feature>
<keyword evidence="5" id="KW-0645">Protease</keyword>
<dbReference type="PATRIC" id="fig|1214101.3.peg.5107"/>
<dbReference type="EC" id="3.4.16.4" evidence="3"/>
<feature type="active site" evidence="12">
    <location>
        <position position="639"/>
    </location>
</feature>
<feature type="compositionally biased region" description="Low complexity" evidence="15">
    <location>
        <begin position="348"/>
        <end position="395"/>
    </location>
</feature>
<dbReference type="InterPro" id="IPR012907">
    <property type="entry name" value="Peptidase_S11_C"/>
</dbReference>
<evidence type="ECO:0000256" key="5">
    <source>
        <dbReference type="ARBA" id="ARBA00022670"/>
    </source>
</evidence>
<evidence type="ECO:0000256" key="14">
    <source>
        <dbReference type="RuleBase" id="RU004016"/>
    </source>
</evidence>
<dbReference type="GO" id="GO:0008360">
    <property type="term" value="P:regulation of cell shape"/>
    <property type="evidence" value="ECO:0007669"/>
    <property type="project" value="UniProtKB-KW"/>
</dbReference>
<feature type="compositionally biased region" description="Low complexity" evidence="15">
    <location>
        <begin position="115"/>
        <end position="133"/>
    </location>
</feature>
<dbReference type="PANTHER" id="PTHR21581">
    <property type="entry name" value="D-ALANYL-D-ALANINE CARBOXYPEPTIDASE"/>
    <property type="match status" value="1"/>
</dbReference>
<feature type="domain" description="Peptidase S11 D-Ala-D-Ala carboxypeptidase A C-terminal" evidence="17">
    <location>
        <begin position="799"/>
        <end position="878"/>
    </location>
</feature>
<feature type="compositionally biased region" description="Acidic residues" evidence="15">
    <location>
        <begin position="226"/>
        <end position="237"/>
    </location>
</feature>
<comment type="pathway">
    <text evidence="1">Cell wall biogenesis; peptidoglycan biosynthesis.</text>
</comment>
<evidence type="ECO:0000256" key="13">
    <source>
        <dbReference type="PIRSR" id="PIRSR618044-2"/>
    </source>
</evidence>
<dbReference type="KEGG" id="sdv:BN159_5038"/>
<evidence type="ECO:0000256" key="11">
    <source>
        <dbReference type="ARBA" id="ARBA00034000"/>
    </source>
</evidence>
<feature type="binding site" evidence="13">
    <location>
        <position position="739"/>
    </location>
    <ligand>
        <name>substrate</name>
    </ligand>
</feature>
<dbReference type="Pfam" id="PF00768">
    <property type="entry name" value="Peptidase_S11"/>
    <property type="match status" value="1"/>
</dbReference>
<dbReference type="InterPro" id="IPR018044">
    <property type="entry name" value="Peptidase_S11"/>
</dbReference>
<dbReference type="STRING" id="1214101.BN159_5038"/>
<feature type="compositionally biased region" description="Basic and acidic residues" evidence="15">
    <location>
        <begin position="189"/>
        <end position="203"/>
    </location>
</feature>
<keyword evidence="19" id="KW-1185">Reference proteome</keyword>
<evidence type="ECO:0000256" key="15">
    <source>
        <dbReference type="SAM" id="MobiDB-lite"/>
    </source>
</evidence>
<dbReference type="Gene3D" id="3.40.710.10">
    <property type="entry name" value="DD-peptidase/beta-lactamase superfamily"/>
    <property type="match status" value="1"/>
</dbReference>
<dbReference type="eggNOG" id="COG3115">
    <property type="taxonomic scope" value="Bacteria"/>
</dbReference>
<evidence type="ECO:0000256" key="10">
    <source>
        <dbReference type="ARBA" id="ARBA00023316"/>
    </source>
</evidence>
<dbReference type="PANTHER" id="PTHR21581:SF33">
    <property type="entry name" value="D-ALANYL-D-ALANINE CARBOXYPEPTIDASE DACB"/>
    <property type="match status" value="1"/>
</dbReference>
<organism evidence="18 19">
    <name type="scientific">Streptomyces davaonensis (strain DSM 101723 / JCM 4913 / KCC S-0913 / 768)</name>
    <dbReference type="NCBI Taxonomy" id="1214101"/>
    <lineage>
        <taxon>Bacteria</taxon>
        <taxon>Bacillati</taxon>
        <taxon>Actinomycetota</taxon>
        <taxon>Actinomycetes</taxon>
        <taxon>Kitasatosporales</taxon>
        <taxon>Streptomycetaceae</taxon>
        <taxon>Streptomyces</taxon>
    </lineage>
</organism>
<evidence type="ECO:0000259" key="17">
    <source>
        <dbReference type="Pfam" id="PF07943"/>
    </source>
</evidence>
<dbReference type="HOGENOM" id="CLU_011372_0_0_11"/>
<evidence type="ECO:0000256" key="9">
    <source>
        <dbReference type="ARBA" id="ARBA00022984"/>
    </source>
</evidence>
<dbReference type="Proteomes" id="UP000008043">
    <property type="component" value="Chromosome"/>
</dbReference>
<proteinExistence type="inferred from homology"/>
<name>K4R8G8_STRDJ</name>
<keyword evidence="4 18" id="KW-0121">Carboxypeptidase</keyword>
<keyword evidence="10" id="KW-0961">Cell wall biogenesis/degradation</keyword>
<sequence length="895" mass="90906">MAGESPDSSKQRESSAEPTSGSAGAVPEPRNNSTDPRLAMSRGGVDTATRVLSAQDLAEARKSTPDPSEPSESSETSEASEEPTQPEAEAATPPANDRLRAAVAAWVASGDERATGGTETPEAAEPEAAGTAEADTDADAAAEADADSDVTRAGEAERVATDPEDAKPGAEVDSEDAPAGDESDDDTDPAAKDEAPQDAKPESEATADDSDADADTEPEAATSTEEQPEAADEAPDATDDRAPAQDAQPAHTADKSPSADAPAPTSGAKTTERDTTAATGDPRTAAAPATGDARPTAEPDAAKGAPRDASTPVDAKTTLLARVDGKAAPAPTQGKTTPPATADDESARPAPASAADKATSAPAEGKATPAAPADAESAAPAPAAGKATPAPTQPKTTPPAPADGESAPQGPPAPGDASRRDGAGGKKTGDGGAKAVDQPTTALRFVPLKSDITTAIPQVGPERTTQQPLPPKPPLDLLAELTNTPPPPETPVRTLVRRVKIWTPLVLLLVIVFAIVQSVRPVPTPTLDLTAESSYTFEGSKVDIPWPADGQAALDVQGIGTFGSSGEQKPVPIASVAKVMTAYVILRDHPLKSGEEGPKIEIDQAAEEQSDAGQESTVDVFAGDSITQREALESILIASANNVARLLARWDAGSEKAFVEKMNSAAEDLGMSNTTYTDPSGLNDTTVSTAVDQVKLAKAAMESPAFREVAAMMSYDDYKGQNHGNWNQLVGKNNVVGIKTGTTTSALGNLVFAAKQDVGGETRTIVGAVVRQPDAGGGILAAALDSGDKLITAAQNALESATLLKKGDVVGYVDDGLGGRTAVVATKDVKAAGWSGLKVELDFAADEVPHEAKAGTKVGTLTVGDGGTAGAVKVPVALRTDLVEPGFMAKLTRIL</sequence>
<dbReference type="Pfam" id="PF07943">
    <property type="entry name" value="PBP5_C"/>
    <property type="match status" value="1"/>
</dbReference>
<feature type="compositionally biased region" description="Acidic residues" evidence="15">
    <location>
        <begin position="205"/>
        <end position="218"/>
    </location>
</feature>
<evidence type="ECO:0000256" key="12">
    <source>
        <dbReference type="PIRSR" id="PIRSR618044-1"/>
    </source>
</evidence>
<dbReference type="AlphaFoldDB" id="K4R8G8"/>
<dbReference type="SUPFAM" id="SSF56601">
    <property type="entry name" value="beta-lactamase/transpeptidase-like"/>
    <property type="match status" value="1"/>
</dbReference>
<evidence type="ECO:0000313" key="18">
    <source>
        <dbReference type="EMBL" id="CCK29417.1"/>
    </source>
</evidence>
<feature type="region of interest" description="Disordered" evidence="15">
    <location>
        <begin position="1"/>
        <end position="440"/>
    </location>
</feature>
<evidence type="ECO:0000259" key="16">
    <source>
        <dbReference type="Pfam" id="PF00768"/>
    </source>
</evidence>
<evidence type="ECO:0000256" key="2">
    <source>
        <dbReference type="ARBA" id="ARBA00007164"/>
    </source>
</evidence>
<feature type="compositionally biased region" description="Acidic residues" evidence="15">
    <location>
        <begin position="172"/>
        <end position="188"/>
    </location>
</feature>
<keyword evidence="8" id="KW-0133">Cell shape</keyword>
<keyword evidence="7" id="KW-0378">Hydrolase</keyword>
<evidence type="ECO:0000256" key="7">
    <source>
        <dbReference type="ARBA" id="ARBA00022801"/>
    </source>
</evidence>
<dbReference type="GO" id="GO:0071555">
    <property type="term" value="P:cell wall organization"/>
    <property type="evidence" value="ECO:0007669"/>
    <property type="project" value="UniProtKB-KW"/>
</dbReference>
<dbReference type="InterPro" id="IPR001967">
    <property type="entry name" value="Peptidase_S11_N"/>
</dbReference>
<evidence type="ECO:0000313" key="19">
    <source>
        <dbReference type="Proteomes" id="UP000008043"/>
    </source>
</evidence>
<feature type="domain" description="Peptidase S11 D-alanyl-D-alanine carboxypeptidase A N-terminal" evidence="16">
    <location>
        <begin position="567"/>
        <end position="757"/>
    </location>
</feature>